<feature type="binding site" evidence="5">
    <location>
        <begin position="101"/>
        <end position="103"/>
    </location>
    <ligand>
        <name>substrate</name>
    </ligand>
</feature>
<proteinExistence type="inferred from homology"/>
<gene>
    <name evidence="5 7" type="primary">dut</name>
    <name evidence="7" type="ORF">HB662_10030</name>
</gene>
<dbReference type="InterPro" id="IPR036157">
    <property type="entry name" value="dUTPase-like_sf"/>
</dbReference>
<keyword evidence="2 5" id="KW-0378">Hydrolase</keyword>
<dbReference type="Proteomes" id="UP000765160">
    <property type="component" value="Unassembled WGS sequence"/>
</dbReference>
<evidence type="ECO:0000256" key="3">
    <source>
        <dbReference type="ARBA" id="ARBA00023080"/>
    </source>
</evidence>
<dbReference type="GO" id="GO:0004170">
    <property type="term" value="F:dUTP diphosphatase activity"/>
    <property type="evidence" value="ECO:0007669"/>
    <property type="project" value="UniProtKB-EC"/>
</dbReference>
<evidence type="ECO:0000259" key="6">
    <source>
        <dbReference type="Pfam" id="PF00692"/>
    </source>
</evidence>
<dbReference type="EMBL" id="JAAVTX010000003">
    <property type="protein sequence ID" value="NKE45118.1"/>
    <property type="molecule type" value="Genomic_DNA"/>
</dbReference>
<feature type="domain" description="dUTPase-like" evidence="6">
    <location>
        <begin position="33"/>
        <end position="163"/>
    </location>
</feature>
<dbReference type="Gene3D" id="2.70.40.10">
    <property type="match status" value="1"/>
</dbReference>
<feature type="binding site" evidence="5">
    <location>
        <position position="97"/>
    </location>
    <ligand>
        <name>substrate</name>
    </ligand>
</feature>
<accession>A0ABX1EYI8</accession>
<sequence>MRWLGDWRRGLRRVWTEMVEILVTRLPHAKGLPLPEYATPGAAGMDLLAAVAAPLVIAPGARVLVPTGLCIALPPDHELQVRPRSGLALKHGITLPNSPGTVDEDYRGELQVIVMNAGTEPFTVERGMRIAQAVVAPVVRARFREVEVLPETARGVGGFGSTGTR</sequence>
<dbReference type="EC" id="3.6.1.23" evidence="5"/>
<comment type="catalytic activity">
    <reaction evidence="4 5">
        <text>dUTP + H2O = dUMP + diphosphate + H(+)</text>
        <dbReference type="Rhea" id="RHEA:10248"/>
        <dbReference type="ChEBI" id="CHEBI:15377"/>
        <dbReference type="ChEBI" id="CHEBI:15378"/>
        <dbReference type="ChEBI" id="CHEBI:33019"/>
        <dbReference type="ChEBI" id="CHEBI:61555"/>
        <dbReference type="ChEBI" id="CHEBI:246422"/>
        <dbReference type="EC" id="3.6.1.23"/>
    </reaction>
</comment>
<dbReference type="PANTHER" id="PTHR11241">
    <property type="entry name" value="DEOXYURIDINE 5'-TRIPHOSPHATE NUCLEOTIDOHYDROLASE"/>
    <property type="match status" value="1"/>
</dbReference>
<dbReference type="InterPro" id="IPR033704">
    <property type="entry name" value="dUTPase_trimeric"/>
</dbReference>
<dbReference type="CDD" id="cd07557">
    <property type="entry name" value="trimeric_dUTPase"/>
    <property type="match status" value="1"/>
</dbReference>
<evidence type="ECO:0000256" key="5">
    <source>
        <dbReference type="HAMAP-Rule" id="MF_00116"/>
    </source>
</evidence>
<comment type="function">
    <text evidence="5">This enzyme is involved in nucleotide metabolism: it produces dUMP, the immediate precursor of thymidine nucleotides and it decreases the intracellular concentration of dUTP so that uracil cannot be incorporated into DNA.</text>
</comment>
<evidence type="ECO:0000256" key="4">
    <source>
        <dbReference type="ARBA" id="ARBA00047686"/>
    </source>
</evidence>
<organism evidence="7 8">
    <name type="scientific">Falsiroseomonas frigidaquae</name>
    <dbReference type="NCBI Taxonomy" id="487318"/>
    <lineage>
        <taxon>Bacteria</taxon>
        <taxon>Pseudomonadati</taxon>
        <taxon>Pseudomonadota</taxon>
        <taxon>Alphaproteobacteria</taxon>
        <taxon>Acetobacterales</taxon>
        <taxon>Roseomonadaceae</taxon>
        <taxon>Falsiroseomonas</taxon>
    </lineage>
</organism>
<dbReference type="SUPFAM" id="SSF51283">
    <property type="entry name" value="dUTPase-like"/>
    <property type="match status" value="1"/>
</dbReference>
<comment type="pathway">
    <text evidence="5">Pyrimidine metabolism; dUMP biosynthesis; dUMP from dCTP (dUTP route): step 2/2.</text>
</comment>
<feature type="binding site" evidence="5">
    <location>
        <begin position="84"/>
        <end position="86"/>
    </location>
    <ligand>
        <name>substrate</name>
    </ligand>
</feature>
<dbReference type="InterPro" id="IPR008181">
    <property type="entry name" value="dUTPase"/>
</dbReference>
<dbReference type="NCBIfam" id="NF001862">
    <property type="entry name" value="PRK00601.1"/>
    <property type="match status" value="1"/>
</dbReference>
<dbReference type="InterPro" id="IPR029054">
    <property type="entry name" value="dUTPase-like"/>
</dbReference>
<keyword evidence="5" id="KW-0479">Metal-binding</keyword>
<keyword evidence="8" id="KW-1185">Reference proteome</keyword>
<dbReference type="NCBIfam" id="TIGR00576">
    <property type="entry name" value="dut"/>
    <property type="match status" value="1"/>
</dbReference>
<reference evidence="7 8" key="1">
    <citation type="submission" date="2020-03" db="EMBL/GenBank/DDBJ databases">
        <title>Roseomonas selenitidurans sp. nov. isolated from soil.</title>
        <authorList>
            <person name="Liu H."/>
        </authorList>
    </citation>
    <scope>NUCLEOTIDE SEQUENCE [LARGE SCALE GENOMIC DNA]</scope>
    <source>
        <strain evidence="7 8">JCM 15073</strain>
    </source>
</reference>
<dbReference type="HAMAP" id="MF_00116">
    <property type="entry name" value="dUTPase_bact"/>
    <property type="match status" value="1"/>
</dbReference>
<comment type="caution">
    <text evidence="5">Lacks conserved residue(s) required for the propagation of feature annotation.</text>
</comment>
<dbReference type="PANTHER" id="PTHR11241:SF0">
    <property type="entry name" value="DEOXYURIDINE 5'-TRIPHOSPHATE NUCLEOTIDOHYDROLASE"/>
    <property type="match status" value="1"/>
</dbReference>
<dbReference type="Pfam" id="PF00692">
    <property type="entry name" value="dUTPase"/>
    <property type="match status" value="1"/>
</dbReference>
<keyword evidence="5" id="KW-0460">Magnesium</keyword>
<evidence type="ECO:0000256" key="1">
    <source>
        <dbReference type="ARBA" id="ARBA00006581"/>
    </source>
</evidence>
<comment type="similarity">
    <text evidence="1 5">Belongs to the dUTPase family.</text>
</comment>
<name>A0ABX1EYI8_9PROT</name>
<evidence type="ECO:0000256" key="2">
    <source>
        <dbReference type="ARBA" id="ARBA00022801"/>
    </source>
</evidence>
<evidence type="ECO:0000313" key="7">
    <source>
        <dbReference type="EMBL" id="NKE45118.1"/>
    </source>
</evidence>
<protein>
    <recommendedName>
        <fullName evidence="5">Deoxyuridine 5'-triphosphate nucleotidohydrolase</fullName>
        <shortName evidence="5">dUTPase</shortName>
        <ecNumber evidence="5">3.6.1.23</ecNumber>
    </recommendedName>
    <alternativeName>
        <fullName evidence="5">dUTP pyrophosphatase</fullName>
    </alternativeName>
</protein>
<comment type="caution">
    <text evidence="7">The sequence shown here is derived from an EMBL/GenBank/DDBJ whole genome shotgun (WGS) entry which is preliminary data.</text>
</comment>
<keyword evidence="3 5" id="KW-0546">Nucleotide metabolism</keyword>
<comment type="cofactor">
    <cofactor evidence="5">
        <name>Mg(2+)</name>
        <dbReference type="ChEBI" id="CHEBI:18420"/>
    </cofactor>
</comment>
<evidence type="ECO:0000313" key="8">
    <source>
        <dbReference type="Proteomes" id="UP000765160"/>
    </source>
</evidence>